<reference evidence="3" key="1">
    <citation type="journal article" date="2019" name="Int. J. Syst. Evol. Microbiol.">
        <title>The Global Catalogue of Microorganisms (GCM) 10K type strain sequencing project: providing services to taxonomists for standard genome sequencing and annotation.</title>
        <authorList>
            <consortium name="The Broad Institute Genomics Platform"/>
            <consortium name="The Broad Institute Genome Sequencing Center for Infectious Disease"/>
            <person name="Wu L."/>
            <person name="Ma J."/>
        </authorList>
    </citation>
    <scope>NUCLEOTIDE SEQUENCE [LARGE SCALE GENOMIC DNA]</scope>
    <source>
        <strain evidence="3">JCM 4738</strain>
    </source>
</reference>
<feature type="compositionally biased region" description="Polar residues" evidence="1">
    <location>
        <begin position="1"/>
        <end position="24"/>
    </location>
</feature>
<evidence type="ECO:0000256" key="1">
    <source>
        <dbReference type="SAM" id="MobiDB-lite"/>
    </source>
</evidence>
<gene>
    <name evidence="2" type="ORF">GCM10010347_29740</name>
</gene>
<protein>
    <submittedName>
        <fullName evidence="2">Uncharacterized protein</fullName>
    </submittedName>
</protein>
<evidence type="ECO:0000313" key="2">
    <source>
        <dbReference type="EMBL" id="GHB57646.1"/>
    </source>
</evidence>
<dbReference type="Proteomes" id="UP000642673">
    <property type="component" value="Unassembled WGS sequence"/>
</dbReference>
<dbReference type="EMBL" id="BMVP01000004">
    <property type="protein sequence ID" value="GHB57646.1"/>
    <property type="molecule type" value="Genomic_DNA"/>
</dbReference>
<comment type="caution">
    <text evidence="2">The sequence shown here is derived from an EMBL/GenBank/DDBJ whole genome shotgun (WGS) entry which is preliminary data.</text>
</comment>
<feature type="region of interest" description="Disordered" evidence="1">
    <location>
        <begin position="1"/>
        <end position="90"/>
    </location>
</feature>
<organism evidence="2 3">
    <name type="scientific">Streptomyces cirratus</name>
    <dbReference type="NCBI Taxonomy" id="68187"/>
    <lineage>
        <taxon>Bacteria</taxon>
        <taxon>Bacillati</taxon>
        <taxon>Actinomycetota</taxon>
        <taxon>Actinomycetes</taxon>
        <taxon>Kitasatosporales</taxon>
        <taxon>Streptomycetaceae</taxon>
        <taxon>Streptomyces</taxon>
    </lineage>
</organism>
<sequence>MLGSATLTTVESSNTMLDPSTVVNTIHRPRAEANGTSGTPPPADGGTLGPTDGSRGGSTAPVMTPGSPPHLGNTTRPGPGPGACRTPRRV</sequence>
<name>A0ABQ3F062_9ACTN</name>
<proteinExistence type="predicted"/>
<keyword evidence="3" id="KW-1185">Reference proteome</keyword>
<accession>A0ABQ3F062</accession>
<evidence type="ECO:0000313" key="3">
    <source>
        <dbReference type="Proteomes" id="UP000642673"/>
    </source>
</evidence>